<gene>
    <name evidence="2" type="ORF">SYN_02119</name>
</gene>
<accession>Q2LS78</accession>
<reference evidence="2 3" key="1">
    <citation type="journal article" date="2007" name="Proc. Natl. Acad. Sci. U.S.A.">
        <title>The genome of Syntrophus aciditrophicus: life at the thermodynamic limit of microbial growth.</title>
        <authorList>
            <person name="McInerney M.J."/>
            <person name="Rohlin L."/>
            <person name="Mouttaki H."/>
            <person name="Kim U."/>
            <person name="Krupp R.S."/>
            <person name="Rios-Hernandez L."/>
            <person name="Sieber J."/>
            <person name="Struchtemeyer C.G."/>
            <person name="Bhattacharyya A."/>
            <person name="Campbell J.W."/>
            <person name="Gunsalus R.P."/>
        </authorList>
    </citation>
    <scope>NUCLEOTIDE SEQUENCE [LARGE SCALE GENOMIC DNA]</scope>
    <source>
        <strain evidence="2 3">SB</strain>
    </source>
</reference>
<dbReference type="AlphaFoldDB" id="Q2LS78"/>
<dbReference type="STRING" id="56780.SYN_02119"/>
<feature type="region of interest" description="Disordered" evidence="1">
    <location>
        <begin position="1"/>
        <end position="24"/>
    </location>
</feature>
<organism evidence="2 3">
    <name type="scientific">Syntrophus aciditrophicus (strain SB)</name>
    <dbReference type="NCBI Taxonomy" id="56780"/>
    <lineage>
        <taxon>Bacteria</taxon>
        <taxon>Pseudomonadati</taxon>
        <taxon>Thermodesulfobacteriota</taxon>
        <taxon>Syntrophia</taxon>
        <taxon>Syntrophales</taxon>
        <taxon>Syntrophaceae</taxon>
        <taxon>Syntrophus</taxon>
    </lineage>
</organism>
<dbReference type="KEGG" id="sat:SYN_02119"/>
<evidence type="ECO:0000313" key="3">
    <source>
        <dbReference type="Proteomes" id="UP000001933"/>
    </source>
</evidence>
<protein>
    <submittedName>
        <fullName evidence="2">Hypothetical cytosolic protein</fullName>
    </submittedName>
</protein>
<evidence type="ECO:0000256" key="1">
    <source>
        <dbReference type="SAM" id="MobiDB-lite"/>
    </source>
</evidence>
<sequence length="70" mass="7406">MGSEIRGKSHKASFRSPGPILQAHPAPETVSVRRGFGESSIGKAPVLLLFSCVSFIPAACSRRGKKRIAA</sequence>
<keyword evidence="3" id="KW-1185">Reference proteome</keyword>
<dbReference type="HOGENOM" id="CLU_2756369_0_0_7"/>
<name>Q2LS78_SYNAS</name>
<evidence type="ECO:0000313" key="2">
    <source>
        <dbReference type="EMBL" id="ABC76940.1"/>
    </source>
</evidence>
<dbReference type="EMBL" id="CP000252">
    <property type="protein sequence ID" value="ABC76940.1"/>
    <property type="molecule type" value="Genomic_DNA"/>
</dbReference>
<dbReference type="Proteomes" id="UP000001933">
    <property type="component" value="Chromosome"/>
</dbReference>
<dbReference type="InParanoid" id="Q2LS78"/>
<proteinExistence type="predicted"/>